<evidence type="ECO:0000259" key="1">
    <source>
        <dbReference type="PROSITE" id="PS50146"/>
    </source>
</evidence>
<name>A0A8T2J819_9PIPI</name>
<dbReference type="GO" id="GO:0006672">
    <property type="term" value="P:ceramide metabolic process"/>
    <property type="evidence" value="ECO:0007669"/>
    <property type="project" value="TreeGrafter"/>
</dbReference>
<dbReference type="InterPro" id="IPR050187">
    <property type="entry name" value="Lipid_Phosphate_FormReg"/>
</dbReference>
<dbReference type="Pfam" id="PF25382">
    <property type="entry name" value="PH_CERK"/>
    <property type="match status" value="1"/>
</dbReference>
<dbReference type="Pfam" id="PF00781">
    <property type="entry name" value="DAGK_cat"/>
    <property type="match status" value="1"/>
</dbReference>
<dbReference type="EMBL" id="JAACNH010000006">
    <property type="protein sequence ID" value="KAG8439883.1"/>
    <property type="molecule type" value="Genomic_DNA"/>
</dbReference>
<comment type="caution">
    <text evidence="2">The sequence shown here is derived from an EMBL/GenBank/DDBJ whole genome shotgun (WGS) entry which is preliminary data.</text>
</comment>
<dbReference type="PROSITE" id="PS50146">
    <property type="entry name" value="DAGK"/>
    <property type="match status" value="1"/>
</dbReference>
<dbReference type="PANTHER" id="PTHR12358">
    <property type="entry name" value="SPHINGOSINE KINASE"/>
    <property type="match status" value="1"/>
</dbReference>
<dbReference type="Proteomes" id="UP000812440">
    <property type="component" value="Chromosome 3"/>
</dbReference>
<dbReference type="InterPro" id="IPR045363">
    <property type="entry name" value="CERK_C"/>
</dbReference>
<accession>A0A8T2J819</accession>
<keyword evidence="3" id="KW-1185">Reference proteome</keyword>
<evidence type="ECO:0000313" key="2">
    <source>
        <dbReference type="EMBL" id="KAG8439883.1"/>
    </source>
</evidence>
<dbReference type="PANTHER" id="PTHR12358:SF25">
    <property type="entry name" value="CERAMIDE KINASE"/>
    <property type="match status" value="1"/>
</dbReference>
<dbReference type="InterPro" id="IPR001206">
    <property type="entry name" value="Diacylglycerol_kinase_cat_dom"/>
</dbReference>
<sequence length="573" mass="64774">MQPEYLPFPALLCSVLSISRQHYEVTLDPGRALLSWRKLRPRSVKGRTRAGICLTRVLHRARGLAKSFSRQITSGSVTVPLTEIVSVEEAEIDGKYCNSMKWQHMCKPHAFTVRYIKRMKKHRWRCGEVTFWCSEEQMCCHWLQALNDALNQQTHRPKHLLVYINPYGGCKKGKQIYEKKVAPLFSAAGIAADVVVTEYANHARDNLYDVNLEKYDGIVCVGGDGMFSEVLHGLIGRVQKDSHIDHNNPSACLSRCSIRIGIVPAGSTDCVCYATVGINDPVTSALHIILGDCQPLDVCSIHHKKNFLKYSVSLLGYGFYGDVLKGSENNRWLGPARYDFSGFKTFLTHHWYEGTVSFQPAKWVIGSPRDNKPCTSGCHVCRQSSKQLQELQKEQNCRFEHSEEEWTTIKGKFMAINAVSLSCACPRSPKGLSPAAHLADGSADLILVRKCSRLNFLRHLIRHTSKKDQFEFPFVEVYRVKNFQFTPKHFEEYDTESTDIGNVSKKNFAQICTDHPSCVCSHVNSSWNCDGETLDQTAIEMRVHCRLIHLFARGIEDAPLTDDSNPSKILPME</sequence>
<evidence type="ECO:0000313" key="3">
    <source>
        <dbReference type="Proteomes" id="UP000812440"/>
    </source>
</evidence>
<dbReference type="SMART" id="SM00046">
    <property type="entry name" value="DAGKc"/>
    <property type="match status" value="1"/>
</dbReference>
<feature type="domain" description="DAGKc" evidence="1">
    <location>
        <begin position="155"/>
        <end position="305"/>
    </location>
</feature>
<reference evidence="2" key="1">
    <citation type="thesis" date="2020" institute="ProQuest LLC" country="789 East Eisenhower Parkway, Ann Arbor, MI, USA">
        <title>Comparative Genomics and Chromosome Evolution.</title>
        <authorList>
            <person name="Mudd A.B."/>
        </authorList>
    </citation>
    <scope>NUCLEOTIDE SEQUENCE</scope>
    <source>
        <strain evidence="2">Female2</strain>
        <tissue evidence="2">Blood</tissue>
    </source>
</reference>
<dbReference type="SUPFAM" id="SSF111331">
    <property type="entry name" value="NAD kinase/diacylglycerol kinase-like"/>
    <property type="match status" value="1"/>
</dbReference>
<dbReference type="GO" id="GO:0016020">
    <property type="term" value="C:membrane"/>
    <property type="evidence" value="ECO:0007669"/>
    <property type="project" value="GOC"/>
</dbReference>
<dbReference type="InterPro" id="IPR057465">
    <property type="entry name" value="CERK_PH"/>
</dbReference>
<dbReference type="Gene3D" id="3.40.50.10330">
    <property type="entry name" value="Probable inorganic polyphosphate/atp-NAD kinase, domain 1"/>
    <property type="match status" value="1"/>
</dbReference>
<gene>
    <name evidence="2" type="ORF">GDO86_005883</name>
</gene>
<dbReference type="Pfam" id="PF19280">
    <property type="entry name" value="CERK_C"/>
    <property type="match status" value="1"/>
</dbReference>
<dbReference type="Gene3D" id="2.60.200.40">
    <property type="match status" value="1"/>
</dbReference>
<dbReference type="InterPro" id="IPR016064">
    <property type="entry name" value="NAD/diacylglycerol_kinase_sf"/>
</dbReference>
<proteinExistence type="predicted"/>
<protein>
    <recommendedName>
        <fullName evidence="1">DAGKc domain-containing protein</fullName>
    </recommendedName>
</protein>
<dbReference type="AlphaFoldDB" id="A0A8T2J819"/>
<dbReference type="GO" id="GO:0001729">
    <property type="term" value="F:ceramide kinase activity"/>
    <property type="evidence" value="ECO:0007669"/>
    <property type="project" value="TreeGrafter"/>
</dbReference>
<dbReference type="InterPro" id="IPR017438">
    <property type="entry name" value="ATP-NAD_kinase_N"/>
</dbReference>
<organism evidence="2 3">
    <name type="scientific">Hymenochirus boettgeri</name>
    <name type="common">Congo dwarf clawed frog</name>
    <dbReference type="NCBI Taxonomy" id="247094"/>
    <lineage>
        <taxon>Eukaryota</taxon>
        <taxon>Metazoa</taxon>
        <taxon>Chordata</taxon>
        <taxon>Craniata</taxon>
        <taxon>Vertebrata</taxon>
        <taxon>Euteleostomi</taxon>
        <taxon>Amphibia</taxon>
        <taxon>Batrachia</taxon>
        <taxon>Anura</taxon>
        <taxon>Pipoidea</taxon>
        <taxon>Pipidae</taxon>
        <taxon>Pipinae</taxon>
        <taxon>Hymenochirus</taxon>
    </lineage>
</organism>
<dbReference type="OrthoDB" id="530923at2759"/>